<feature type="region of interest" description="Disordered" evidence="4">
    <location>
        <begin position="68"/>
        <end position="219"/>
    </location>
</feature>
<dbReference type="HOGENOM" id="CLU_742238_0_0_1"/>
<dbReference type="GO" id="GO:0005634">
    <property type="term" value="C:nucleus"/>
    <property type="evidence" value="ECO:0007669"/>
    <property type="project" value="UniProtKB-SubCell"/>
</dbReference>
<feature type="compositionally biased region" description="Basic and acidic residues" evidence="4">
    <location>
        <begin position="98"/>
        <end position="116"/>
    </location>
</feature>
<protein>
    <recommendedName>
        <fullName evidence="5">DNA endonuclease activator Ctp1 C-terminal domain-containing protein</fullName>
    </recommendedName>
</protein>
<dbReference type="InParanoid" id="A0A066VQS4"/>
<accession>A0A066VQS4</accession>
<name>A0A066VQS4_TILAU</name>
<comment type="caution">
    <text evidence="6">The sequence shown here is derived from an EMBL/GenBank/DDBJ whole genome shotgun (WGS) entry which is preliminary data.</text>
</comment>
<dbReference type="GO" id="GO:0006281">
    <property type="term" value="P:DNA repair"/>
    <property type="evidence" value="ECO:0007669"/>
    <property type="project" value="InterPro"/>
</dbReference>
<dbReference type="RefSeq" id="XP_013242635.1">
    <property type="nucleotide sequence ID" value="XM_013387181.1"/>
</dbReference>
<dbReference type="InterPro" id="IPR013882">
    <property type="entry name" value="Ctp1_C"/>
</dbReference>
<feature type="compositionally biased region" description="Basic and acidic residues" evidence="4">
    <location>
        <begin position="181"/>
        <end position="190"/>
    </location>
</feature>
<dbReference type="Pfam" id="PF08573">
    <property type="entry name" value="SAE2"/>
    <property type="match status" value="1"/>
</dbReference>
<evidence type="ECO:0000256" key="2">
    <source>
        <dbReference type="ARBA" id="ARBA00022763"/>
    </source>
</evidence>
<evidence type="ECO:0000256" key="4">
    <source>
        <dbReference type="SAM" id="MobiDB-lite"/>
    </source>
</evidence>
<comment type="subcellular location">
    <subcellularLocation>
        <location evidence="1">Nucleus</location>
    </subcellularLocation>
</comment>
<gene>
    <name evidence="6" type="ORF">K437DRAFT_257236</name>
</gene>
<feature type="compositionally biased region" description="Polar residues" evidence="4">
    <location>
        <begin position="117"/>
        <end position="130"/>
    </location>
</feature>
<proteinExistence type="predicted"/>
<evidence type="ECO:0000256" key="3">
    <source>
        <dbReference type="ARBA" id="ARBA00023242"/>
    </source>
</evidence>
<feature type="domain" description="DNA endonuclease activator Ctp1 C-terminal" evidence="5">
    <location>
        <begin position="277"/>
        <end position="336"/>
    </location>
</feature>
<evidence type="ECO:0000259" key="5">
    <source>
        <dbReference type="Pfam" id="PF08573"/>
    </source>
</evidence>
<keyword evidence="2" id="KW-0227">DNA damage</keyword>
<evidence type="ECO:0000313" key="7">
    <source>
        <dbReference type="Proteomes" id="UP000027361"/>
    </source>
</evidence>
<sequence length="373" mass="41948">MSQHDRRTEHAGEAVASSSKVRHSFSLLDEITRLKKENEVLKRELNEARAALDDMYGAWTEFYHKLEEEKADRQERKKGARNARRVGEGSTGYASCHSVDRSSKRSKVDTDTRQTEIKQASTSGSNNTPTVDAHDSKRSCQRTDPSPPRDTSGQQNLPRVENTEGSRAADFTTRAPTSQRQEGEAAERHSKGPSSRGTRVSAPAPAHAKPRNAEASLIKVRPSYGPKAFKDAKRRKSYPVLQPVTVGLTVRDANEPAFVRHLPGEEPSNMNVSGGYKYEEVVRHKEKRKEMHGSDCWCCSAFYKSKEEAMREYYKGDEVKVNAAMAEYMQKATKHRTLNPLPQAADECWTIGIPGDTQWLLEPTENQSRQCRN</sequence>
<dbReference type="Proteomes" id="UP000027361">
    <property type="component" value="Unassembled WGS sequence"/>
</dbReference>
<evidence type="ECO:0000256" key="1">
    <source>
        <dbReference type="ARBA" id="ARBA00004123"/>
    </source>
</evidence>
<feature type="region of interest" description="Disordered" evidence="4">
    <location>
        <begin position="1"/>
        <end position="21"/>
    </location>
</feature>
<dbReference type="GeneID" id="25264646"/>
<dbReference type="AlphaFoldDB" id="A0A066VQS4"/>
<evidence type="ECO:0000313" key="6">
    <source>
        <dbReference type="EMBL" id="KDN44097.1"/>
    </source>
</evidence>
<dbReference type="EMBL" id="JMSN01000055">
    <property type="protein sequence ID" value="KDN44097.1"/>
    <property type="molecule type" value="Genomic_DNA"/>
</dbReference>
<organism evidence="6 7">
    <name type="scientific">Tilletiaria anomala (strain ATCC 24038 / CBS 436.72 / UBC 951)</name>
    <dbReference type="NCBI Taxonomy" id="1037660"/>
    <lineage>
        <taxon>Eukaryota</taxon>
        <taxon>Fungi</taxon>
        <taxon>Dikarya</taxon>
        <taxon>Basidiomycota</taxon>
        <taxon>Ustilaginomycotina</taxon>
        <taxon>Exobasidiomycetes</taxon>
        <taxon>Georgefischeriales</taxon>
        <taxon>Tilletiariaceae</taxon>
        <taxon>Tilletiaria</taxon>
    </lineage>
</organism>
<keyword evidence="3" id="KW-0539">Nucleus</keyword>
<keyword evidence="7" id="KW-1185">Reference proteome</keyword>
<feature type="compositionally biased region" description="Basic and acidic residues" evidence="4">
    <location>
        <begin position="1"/>
        <end position="12"/>
    </location>
</feature>
<feature type="compositionally biased region" description="Basic and acidic residues" evidence="4">
    <location>
        <begin position="68"/>
        <end position="77"/>
    </location>
</feature>
<reference evidence="6 7" key="1">
    <citation type="submission" date="2014-05" db="EMBL/GenBank/DDBJ databases">
        <title>Draft genome sequence of a rare smut relative, Tilletiaria anomala UBC 951.</title>
        <authorList>
            <consortium name="DOE Joint Genome Institute"/>
            <person name="Toome M."/>
            <person name="Kuo A."/>
            <person name="Henrissat B."/>
            <person name="Lipzen A."/>
            <person name="Tritt A."/>
            <person name="Yoshinaga Y."/>
            <person name="Zane M."/>
            <person name="Barry K."/>
            <person name="Grigoriev I.V."/>
            <person name="Spatafora J.W."/>
            <person name="Aimea M.C."/>
        </authorList>
    </citation>
    <scope>NUCLEOTIDE SEQUENCE [LARGE SCALE GENOMIC DNA]</scope>
    <source>
        <strain evidence="6 7">UBC 951</strain>
    </source>
</reference>